<dbReference type="Gene3D" id="3.30.70.1710">
    <property type="match status" value="1"/>
</dbReference>
<comment type="similarity">
    <text evidence="3">Belongs to the bacterial microcompartments protein family.</text>
</comment>
<evidence type="ECO:0000256" key="2">
    <source>
        <dbReference type="ARBA" id="ARBA00024446"/>
    </source>
</evidence>
<organism evidence="5 6">
    <name type="scientific">Mogibacterium diversum</name>
    <dbReference type="NCBI Taxonomy" id="114527"/>
    <lineage>
        <taxon>Bacteria</taxon>
        <taxon>Bacillati</taxon>
        <taxon>Bacillota</taxon>
        <taxon>Clostridia</taxon>
        <taxon>Peptostreptococcales</taxon>
        <taxon>Anaerovoracaceae</taxon>
        <taxon>Mogibacterium</taxon>
    </lineage>
</organism>
<protein>
    <submittedName>
        <fullName evidence="5">BMC domain-containing protein</fullName>
    </submittedName>
</protein>
<dbReference type="PANTHER" id="PTHR33941:SF11">
    <property type="entry name" value="BACTERIAL MICROCOMPARTMENT SHELL PROTEIN PDUJ"/>
    <property type="match status" value="1"/>
</dbReference>
<dbReference type="InterPro" id="IPR050575">
    <property type="entry name" value="BMC_shell"/>
</dbReference>
<name>A0A930EH96_9FIRM</name>
<evidence type="ECO:0000313" key="6">
    <source>
        <dbReference type="Proteomes" id="UP000722050"/>
    </source>
</evidence>
<feature type="domain" description="BMC" evidence="4">
    <location>
        <begin position="3"/>
        <end position="89"/>
    </location>
</feature>
<dbReference type="Pfam" id="PF00936">
    <property type="entry name" value="BMC"/>
    <property type="match status" value="1"/>
</dbReference>
<dbReference type="PANTHER" id="PTHR33941">
    <property type="entry name" value="PROPANEDIOL UTILIZATION PROTEIN PDUA"/>
    <property type="match status" value="1"/>
</dbReference>
<gene>
    <name evidence="5" type="ORF">HXM71_05695</name>
</gene>
<dbReference type="InterPro" id="IPR000249">
    <property type="entry name" value="BMC_dom"/>
</dbReference>
<dbReference type="PROSITE" id="PS51930">
    <property type="entry name" value="BMC_2"/>
    <property type="match status" value="1"/>
</dbReference>
<comment type="caution">
    <text evidence="5">The sequence shown here is derived from an EMBL/GenBank/DDBJ whole genome shotgun (WGS) entry which is preliminary data.</text>
</comment>
<sequence>MESLGMIETRGLLAAVECADVMLKTADVSLVDKVLVGGGLVTVCVRGEVAAVKSAVDAGVAAVEALGFELLNSSHIIPRPDSSVEVLLPRKKESDQSCNSNQENSCDNSFTEELDVEISLETGSKSFETCFATLDEIHKRDIDKLAEIDGKKLTQELKNMPVTILRKLVREYEGIGLKGRAVSRARKEELLALLINHYSLT</sequence>
<dbReference type="SUPFAM" id="SSF143414">
    <property type="entry name" value="CcmK-like"/>
    <property type="match status" value="1"/>
</dbReference>
<dbReference type="GO" id="GO:0031469">
    <property type="term" value="C:bacterial microcompartment"/>
    <property type="evidence" value="ECO:0007669"/>
    <property type="project" value="UniProtKB-SubCell"/>
</dbReference>
<dbReference type="EMBL" id="JABZQH010000205">
    <property type="protein sequence ID" value="MBF1352592.1"/>
    <property type="molecule type" value="Genomic_DNA"/>
</dbReference>
<evidence type="ECO:0000256" key="3">
    <source>
        <dbReference type="PROSITE-ProRule" id="PRU01278"/>
    </source>
</evidence>
<accession>A0A930EH96</accession>
<evidence type="ECO:0000259" key="4">
    <source>
        <dbReference type="PROSITE" id="PS51930"/>
    </source>
</evidence>
<dbReference type="Proteomes" id="UP000722050">
    <property type="component" value="Unassembled WGS sequence"/>
</dbReference>
<proteinExistence type="inferred from homology"/>
<evidence type="ECO:0000256" key="1">
    <source>
        <dbReference type="ARBA" id="ARBA00024322"/>
    </source>
</evidence>
<dbReference type="CDD" id="cd07045">
    <property type="entry name" value="BMC_CcmK_like"/>
    <property type="match status" value="1"/>
</dbReference>
<keyword evidence="2" id="KW-1283">Bacterial microcompartment</keyword>
<dbReference type="InterPro" id="IPR037233">
    <property type="entry name" value="CcmK-like_sf"/>
</dbReference>
<evidence type="ECO:0000313" key="5">
    <source>
        <dbReference type="EMBL" id="MBF1352592.1"/>
    </source>
</evidence>
<comment type="subcellular location">
    <subcellularLocation>
        <location evidence="1">Bacterial microcompartment</location>
    </subcellularLocation>
</comment>
<reference evidence="5" key="1">
    <citation type="submission" date="2020-04" db="EMBL/GenBank/DDBJ databases">
        <title>Deep metagenomics examines the oral microbiome during advanced dental caries in children, revealing novel taxa and co-occurrences with host molecules.</title>
        <authorList>
            <person name="Baker J.L."/>
            <person name="Morton J.T."/>
            <person name="Dinis M."/>
            <person name="Alvarez R."/>
            <person name="Tran N.C."/>
            <person name="Knight R."/>
            <person name="Edlund A."/>
        </authorList>
    </citation>
    <scope>NUCLEOTIDE SEQUENCE</scope>
    <source>
        <strain evidence="5">JCVI_24_bin.8</strain>
    </source>
</reference>
<dbReference type="SMART" id="SM00877">
    <property type="entry name" value="BMC"/>
    <property type="match status" value="1"/>
</dbReference>
<dbReference type="AlphaFoldDB" id="A0A930EH96"/>
<dbReference type="InterPro" id="IPR044872">
    <property type="entry name" value="CcmK/CsoS1_BMC"/>
</dbReference>